<evidence type="ECO:0000256" key="25">
    <source>
        <dbReference type="ARBA" id="ARBA00048977"/>
    </source>
</evidence>
<sequence length="2315" mass="253416">MVTSGFRRILPVCFFVLLLCSATCGGHGDLDALLKLKAAMIGPKRSGLEDWNPSSSHCSFSGVLCDRDSRVVSLNVSNLPLYGTIAAEIGLLDKLVNLTIAGNNFTGRLPAEMANLTALKHLNISGNLFHGSFPIEIVVGMTELEVLDAYNNNFTGTLPVELVSLKNLKHLQLGGNFITGEIPKNYSEIQSLEYLGVNGNMLSGRVPASLSRLKNLRELYVGYYNSYSGGIPPELGSLSSLQILDMGSCNLVGPIPTTLSLLKHLHTLFLQVNRLSGSIPPELSALNRLMSLDLSINELSGEIPESFSELKNITLINLYRNNLYGPIPKFIGDFPHLEVLQIWENNFTFELPENLGRNGRLKELDVTGNHLTGLIPRDLCTGGNLKTAILMENHFFGPIPEELGRCNSLTKIRMMKNSLSGTIPAGIFSLPNLIMIELNDNFLSGELPEQMSGGNIGILTVSGNHLSGKIPPAIGNLKSLQTLSLEMNGFSGEFPSEIFDLKLLSRINISANNLGRKIPDSISRCSSLTSADLSQNNLVGEIPKGIAKLKVLSILNFSRNQLTGEIPAEIRYMTSLTTLDLSDNNFVGRIPTGGQFLVFNDTSFSGNPHLCSPRSVQCPLFHRPKPFATSKIVLIVIGLCTILLFLFITAYRMSRSKIQNSRAWRLTAFKPLGFRAEDVLECLKEENIIGKGGAGIVYRGSMPDGVDVAIKRLVGRGTGRNDHGFSAEIKTLGRIRHRNIVRLLGYVSNKDTNLLLYEYMPNGSLGELLHGTKGGHLQWERRYRIAVEAAKGLCYLHHDCSPLIIHRDVKSNNILLDSDLEAHVADFGLAKFLQDAGASECMSSIAGSYGYIAPEYAYTLKVDEKSDVYSFGVVLLELIAGRKPVGEFGDGVDIVRWVRETTSEIPQPSDTASVLAVVDSRLSGYPLAGVVHLFKIAMMCVEDESTARPTMREVINSPAPGPNTVTVRRNPHRRARPTPTPATAAREMQIPSSIAPGVRSFPTQEILSMDVAKTNPVAENLRVFLRIRPLVPCKLGDKTGGFGADQNPKPRLKNAWPQNPAKKKTAAGRSPQINRKIKEDVCIKVNTSHSVTLSPPLALQESNRTKTEVYEGFSHVFSSDSSQEEVYDKMVKPLVEEFLRGKSGMLAALGPSGSGKTHTVFGCPRQPGMVPLALQHIFNQTSGSISESSRSFFISIFEISSERGKGERLFDLSPNGGDLSMQQSTLRGLQEIPISDARQAESLIAQAMLKRATGMTNANSQSSRSQCIINIRAVADKCNGDENNQANANDGVLTIVDLAGAEREKRTGNQGARLLESNFINNTSMVIGLCLRSLLEHQKNPKKPLQKHFQNSLLTKYLRDYLEGKKRMALILTVKSGEEDYRDTSYVLRQASPFMEIKYNYVEEPSNISYPKRHFQALSRTEQRKKMKVTDPDACTIEERKSIEAENALSKEGSVKSSGCVDSYQGERNHRIMQSFSKAIWNVLKQYKEKLKVADDEIQHLRQNLMTEHTRCLELEKELKDVQSCCSCSNREAVEVSLSGVGGQESSNLYEVKSLDVGEVSTLCLELENPNQQDHQTCERVSGSEHSATDLCESISVRLEDSYLSVDVAGFIVDSYQSLAMHRKDSCSSVELDDLLSEGHKESSKDISLNGYCNAVDLLDGESALDTSCQVLQTENLVEVASTGQCNGVDLLDCESGLDTSCQAMQLKKSEYAPSTGHCNAVDLVDGESLLNASCQALQTENLEEVALTGQGNGVDLLDCESGLDTCRAIRLTKSEDVPSTGHCNAVDLLDGESALDTFCQALQTENLEEVAFAGQRNGVDLLDCESGLDISCQAIQLKKSEDVPSTGHCNAVDLLDGESSLDTSCQALRMENLEEVASTGQSNGVDLLDCESGLDTSSQAIWLKKLEDVPSTGLYNSVDLLDGESALDTSCQVLQTENLVEVASTGQCNGVDLLDCESGLDTSCQAMQLKKSEDAPSTGHCIAVDLLDGESALDTCCQALQMENLEEVALTGQCNGVDLLDCESGLDTSCQAIRWEKSECVLSTGHYNVVSQLDCESGLDTSCQALQLEKSERRASPSSSPSPKDFSAVDVEDEIQKPRELLNFPTSPKVDLVSTKGCDVIEIPDSKPRESRVLDAKDEIQKPWELFNFPTSLKEDLVSTKGCNVIEIPDSEPRDSVVLGAKGEIEKPQTLLNVPTSLKEDLVSTKGRDAIDVTDSEPGVKISTKTEKPKRFFYDLFSLLLHLNEWLSSEPFYMEKNRRLLPASSILLRDFSALDIDDDEKPKRGKKKSGAVEERHRTQGSISLLRLLHRNLPS</sequence>
<comment type="similarity">
    <text evidence="3">Belongs to the protein kinase superfamily. Ser/Thr protein kinase family.</text>
</comment>
<dbReference type="InterPro" id="IPR000719">
    <property type="entry name" value="Prot_kinase_dom"/>
</dbReference>
<evidence type="ECO:0000256" key="7">
    <source>
        <dbReference type="ARBA" id="ARBA00022475"/>
    </source>
</evidence>
<dbReference type="PANTHER" id="PTHR45974:SF181">
    <property type="entry name" value="PROTEIN KINASE DOMAIN-CONTAINING PROTEIN"/>
    <property type="match status" value="1"/>
</dbReference>
<dbReference type="STRING" id="3750.A0A498J6F5"/>
<dbReference type="Gene3D" id="1.10.510.10">
    <property type="entry name" value="Transferase(Phosphotransferase) domain 1"/>
    <property type="match status" value="1"/>
</dbReference>
<evidence type="ECO:0000256" key="12">
    <source>
        <dbReference type="ARBA" id="ARBA00022692"/>
    </source>
</evidence>
<feature type="binding site" evidence="26">
    <location>
        <begin position="1150"/>
        <end position="1157"/>
    </location>
    <ligand>
        <name>ATP</name>
        <dbReference type="ChEBI" id="CHEBI:30616"/>
    </ligand>
</feature>
<dbReference type="GO" id="GO:0008017">
    <property type="term" value="F:microtubule binding"/>
    <property type="evidence" value="ECO:0007669"/>
    <property type="project" value="InterPro"/>
</dbReference>
<keyword evidence="15 26" id="KW-0547">Nucleotide-binding</keyword>
<feature type="transmembrane region" description="Helical" evidence="29">
    <location>
        <begin position="632"/>
        <end position="651"/>
    </location>
</feature>
<evidence type="ECO:0000256" key="13">
    <source>
        <dbReference type="ARBA" id="ARBA00022729"/>
    </source>
</evidence>
<evidence type="ECO:0000256" key="4">
    <source>
        <dbReference type="ARBA" id="ARBA00009592"/>
    </source>
</evidence>
<evidence type="ECO:0000256" key="5">
    <source>
        <dbReference type="ARBA" id="ARBA00012513"/>
    </source>
</evidence>
<dbReference type="GO" id="GO:0005524">
    <property type="term" value="F:ATP binding"/>
    <property type="evidence" value="ECO:0007669"/>
    <property type="project" value="UniProtKB-UniRule"/>
</dbReference>
<keyword evidence="7" id="KW-1003">Cell membrane</keyword>
<dbReference type="InterPro" id="IPR003591">
    <property type="entry name" value="Leu-rich_rpt_typical-subtyp"/>
</dbReference>
<protein>
    <recommendedName>
        <fullName evidence="5">non-specific serine/threonine protein kinase</fullName>
        <ecNumber evidence="5">2.7.11.1</ecNumber>
    </recommendedName>
</protein>
<dbReference type="PRINTS" id="PR00380">
    <property type="entry name" value="KINESINHEAVY"/>
</dbReference>
<feature type="region of interest" description="Disordered" evidence="28">
    <location>
        <begin position="953"/>
        <end position="984"/>
    </location>
</feature>
<dbReference type="PROSITE" id="PS00108">
    <property type="entry name" value="PROTEIN_KINASE_ST"/>
    <property type="match status" value="1"/>
</dbReference>
<organism evidence="33 34">
    <name type="scientific">Malus domestica</name>
    <name type="common">Apple</name>
    <name type="synonym">Pyrus malus</name>
    <dbReference type="NCBI Taxonomy" id="3750"/>
    <lineage>
        <taxon>Eukaryota</taxon>
        <taxon>Viridiplantae</taxon>
        <taxon>Streptophyta</taxon>
        <taxon>Embryophyta</taxon>
        <taxon>Tracheophyta</taxon>
        <taxon>Spermatophyta</taxon>
        <taxon>Magnoliopsida</taxon>
        <taxon>eudicotyledons</taxon>
        <taxon>Gunneridae</taxon>
        <taxon>Pentapetalae</taxon>
        <taxon>rosids</taxon>
        <taxon>fabids</taxon>
        <taxon>Rosales</taxon>
        <taxon>Rosaceae</taxon>
        <taxon>Amygdaloideae</taxon>
        <taxon>Maleae</taxon>
        <taxon>Malus</taxon>
    </lineage>
</organism>
<evidence type="ECO:0000256" key="16">
    <source>
        <dbReference type="ARBA" id="ARBA00022777"/>
    </source>
</evidence>
<feature type="region of interest" description="Disordered" evidence="28">
    <location>
        <begin position="2071"/>
        <end position="2090"/>
    </location>
</feature>
<evidence type="ECO:0000256" key="18">
    <source>
        <dbReference type="ARBA" id="ARBA00022840"/>
    </source>
</evidence>
<evidence type="ECO:0000313" key="33">
    <source>
        <dbReference type="EMBL" id="RXH91080.1"/>
    </source>
</evidence>
<keyword evidence="9" id="KW-0341">Growth regulation</keyword>
<dbReference type="Pfam" id="PF00560">
    <property type="entry name" value="LRR_1"/>
    <property type="match status" value="4"/>
</dbReference>
<feature type="region of interest" description="Disordered" evidence="28">
    <location>
        <begin position="1039"/>
        <end position="1071"/>
    </location>
</feature>
<dbReference type="Gene3D" id="3.40.850.10">
    <property type="entry name" value="Kinesin motor domain"/>
    <property type="match status" value="1"/>
</dbReference>
<dbReference type="EMBL" id="RDQH01000334">
    <property type="protein sequence ID" value="RXH91080.1"/>
    <property type="molecule type" value="Genomic_DNA"/>
</dbReference>
<evidence type="ECO:0000256" key="6">
    <source>
        <dbReference type="ARBA" id="ARBA00022473"/>
    </source>
</evidence>
<evidence type="ECO:0000256" key="15">
    <source>
        <dbReference type="ARBA" id="ARBA00022741"/>
    </source>
</evidence>
<evidence type="ECO:0000256" key="22">
    <source>
        <dbReference type="ARBA" id="ARBA00023175"/>
    </source>
</evidence>
<dbReference type="InterPro" id="IPR001611">
    <property type="entry name" value="Leu-rich_rpt"/>
</dbReference>
<dbReference type="FunFam" id="1.10.510.10:FF:000201">
    <property type="entry name" value="Leucine-rich repeat receptor-like serine/threonine-protein kinase"/>
    <property type="match status" value="1"/>
</dbReference>
<dbReference type="PROSITE" id="PS50067">
    <property type="entry name" value="KINESIN_MOTOR_2"/>
    <property type="match status" value="1"/>
</dbReference>
<dbReference type="FunFam" id="3.80.10.10:FF:000275">
    <property type="entry name" value="Leucine-rich repeat receptor-like protein kinase"/>
    <property type="match status" value="1"/>
</dbReference>
<gene>
    <name evidence="33" type="ORF">DVH24_020103</name>
</gene>
<feature type="domain" description="Protein kinase" evidence="31">
    <location>
        <begin position="683"/>
        <end position="960"/>
    </location>
</feature>
<evidence type="ECO:0000256" key="26">
    <source>
        <dbReference type="PROSITE-ProRule" id="PRU00283"/>
    </source>
</evidence>
<dbReference type="SMART" id="SM00369">
    <property type="entry name" value="LRR_TYP"/>
    <property type="match status" value="6"/>
</dbReference>
<keyword evidence="8" id="KW-0723">Serine/threonine-protein kinase</keyword>
<evidence type="ECO:0000256" key="24">
    <source>
        <dbReference type="ARBA" id="ARBA00048659"/>
    </source>
</evidence>
<keyword evidence="23" id="KW-0325">Glycoprotein</keyword>
<dbReference type="InterPro" id="IPR019821">
    <property type="entry name" value="Kinesin_motor_CS"/>
</dbReference>
<keyword evidence="19 29" id="KW-1133">Transmembrane helix</keyword>
<dbReference type="InterPro" id="IPR001752">
    <property type="entry name" value="Kinesin_motor_dom"/>
</dbReference>
<keyword evidence="18 26" id="KW-0067">ATP-binding</keyword>
<dbReference type="InterPro" id="IPR011009">
    <property type="entry name" value="Kinase-like_dom_sf"/>
</dbReference>
<evidence type="ECO:0000256" key="30">
    <source>
        <dbReference type="SAM" id="SignalP"/>
    </source>
</evidence>
<dbReference type="InterPro" id="IPR032675">
    <property type="entry name" value="LRR_dom_sf"/>
</dbReference>
<evidence type="ECO:0000256" key="8">
    <source>
        <dbReference type="ARBA" id="ARBA00022527"/>
    </source>
</evidence>
<dbReference type="SMART" id="SM00129">
    <property type="entry name" value="KISc"/>
    <property type="match status" value="1"/>
</dbReference>
<dbReference type="GO" id="GO:0030154">
    <property type="term" value="P:cell differentiation"/>
    <property type="evidence" value="ECO:0007669"/>
    <property type="project" value="UniProtKB-KW"/>
</dbReference>
<comment type="similarity">
    <text evidence="26">Belongs to the TRAFAC class myosin-kinesin ATPase superfamily. Kinesin family.</text>
</comment>
<dbReference type="InterPro" id="IPR013210">
    <property type="entry name" value="LRR_N_plant-typ"/>
</dbReference>
<proteinExistence type="inferred from homology"/>
<keyword evidence="16" id="KW-0418">Kinase</keyword>
<dbReference type="SUPFAM" id="SSF56112">
    <property type="entry name" value="Protein kinase-like (PK-like)"/>
    <property type="match status" value="1"/>
</dbReference>
<dbReference type="GO" id="GO:0003777">
    <property type="term" value="F:microtubule motor activity"/>
    <property type="evidence" value="ECO:0007669"/>
    <property type="project" value="InterPro"/>
</dbReference>
<dbReference type="EC" id="2.7.11.1" evidence="5"/>
<keyword evidence="34" id="KW-1185">Reference proteome</keyword>
<dbReference type="FunFam" id="3.30.200.20:FF:000292">
    <property type="entry name" value="Leucine-rich repeat receptor-like serine/threonine-protein kinase BAM1"/>
    <property type="match status" value="1"/>
</dbReference>
<keyword evidence="11" id="KW-0808">Transferase</keyword>
<evidence type="ECO:0000313" key="34">
    <source>
        <dbReference type="Proteomes" id="UP000290289"/>
    </source>
</evidence>
<dbReference type="PROSITE" id="PS00411">
    <property type="entry name" value="KINESIN_MOTOR_1"/>
    <property type="match status" value="1"/>
</dbReference>
<evidence type="ECO:0000256" key="27">
    <source>
        <dbReference type="SAM" id="Coils"/>
    </source>
</evidence>
<dbReference type="GO" id="GO:0007018">
    <property type="term" value="P:microtubule-based movement"/>
    <property type="evidence" value="ECO:0007669"/>
    <property type="project" value="InterPro"/>
</dbReference>
<comment type="similarity">
    <text evidence="4">Belongs to the RLP family.</text>
</comment>
<keyword evidence="14" id="KW-0677">Repeat</keyword>
<dbReference type="GO" id="GO:0005886">
    <property type="term" value="C:plasma membrane"/>
    <property type="evidence" value="ECO:0007669"/>
    <property type="project" value="UniProtKB-SubCell"/>
</dbReference>
<reference evidence="33 34" key="1">
    <citation type="submission" date="2018-10" db="EMBL/GenBank/DDBJ databases">
        <title>A high-quality apple genome assembly.</title>
        <authorList>
            <person name="Hu J."/>
        </authorList>
    </citation>
    <scope>NUCLEOTIDE SEQUENCE [LARGE SCALE GENOMIC DNA]</scope>
    <source>
        <strain evidence="34">cv. HFTH1</strain>
        <tissue evidence="33">Young leaf</tissue>
    </source>
</reference>
<comment type="caution">
    <text evidence="33">The sequence shown here is derived from an EMBL/GenBank/DDBJ whole genome shotgun (WGS) entry which is preliminary data.</text>
</comment>
<comment type="similarity">
    <text evidence="2">Belongs to the protein kinase superfamily. TKL Ser/Thr protein kinase family. ROCO subfamily.</text>
</comment>
<feature type="domain" description="Kinesin motor" evidence="32">
    <location>
        <begin position="1020"/>
        <end position="1397"/>
    </location>
</feature>
<keyword evidence="21" id="KW-0675">Receptor</keyword>
<keyword evidence="10" id="KW-0433">Leucine-rich repeat</keyword>
<evidence type="ECO:0000256" key="3">
    <source>
        <dbReference type="ARBA" id="ARBA00008684"/>
    </source>
</evidence>
<evidence type="ECO:0000256" key="1">
    <source>
        <dbReference type="ARBA" id="ARBA00004251"/>
    </source>
</evidence>
<evidence type="ECO:0000256" key="19">
    <source>
        <dbReference type="ARBA" id="ARBA00022989"/>
    </source>
</evidence>
<evidence type="ECO:0000256" key="11">
    <source>
        <dbReference type="ARBA" id="ARBA00022679"/>
    </source>
</evidence>
<dbReference type="Proteomes" id="UP000290289">
    <property type="component" value="Chromosome 8"/>
</dbReference>
<evidence type="ECO:0000256" key="9">
    <source>
        <dbReference type="ARBA" id="ARBA00022604"/>
    </source>
</evidence>
<dbReference type="GO" id="GO:0050793">
    <property type="term" value="P:regulation of developmental process"/>
    <property type="evidence" value="ECO:0007669"/>
    <property type="project" value="UniProtKB-ARBA"/>
</dbReference>
<dbReference type="SMART" id="SM00220">
    <property type="entry name" value="S_TKc"/>
    <property type="match status" value="1"/>
</dbReference>
<dbReference type="InterPro" id="IPR027417">
    <property type="entry name" value="P-loop_NTPase"/>
</dbReference>
<evidence type="ECO:0000256" key="10">
    <source>
        <dbReference type="ARBA" id="ARBA00022614"/>
    </source>
</evidence>
<evidence type="ECO:0000256" key="29">
    <source>
        <dbReference type="SAM" id="Phobius"/>
    </source>
</evidence>
<name>A0A498J6F5_MALDO</name>
<comment type="catalytic activity">
    <reaction evidence="24">
        <text>L-threonyl-[protein] + ATP = O-phospho-L-threonyl-[protein] + ADP + H(+)</text>
        <dbReference type="Rhea" id="RHEA:46608"/>
        <dbReference type="Rhea" id="RHEA-COMP:11060"/>
        <dbReference type="Rhea" id="RHEA-COMP:11605"/>
        <dbReference type="ChEBI" id="CHEBI:15378"/>
        <dbReference type="ChEBI" id="CHEBI:30013"/>
        <dbReference type="ChEBI" id="CHEBI:30616"/>
        <dbReference type="ChEBI" id="CHEBI:61977"/>
        <dbReference type="ChEBI" id="CHEBI:456216"/>
        <dbReference type="EC" id="2.7.11.1"/>
    </reaction>
    <physiologicalReaction direction="left-to-right" evidence="24">
        <dbReference type="Rhea" id="RHEA:46609"/>
    </physiologicalReaction>
</comment>
<evidence type="ECO:0000256" key="28">
    <source>
        <dbReference type="SAM" id="MobiDB-lite"/>
    </source>
</evidence>
<dbReference type="Pfam" id="PF08263">
    <property type="entry name" value="LRRNT_2"/>
    <property type="match status" value="1"/>
</dbReference>
<dbReference type="GO" id="GO:0004674">
    <property type="term" value="F:protein serine/threonine kinase activity"/>
    <property type="evidence" value="ECO:0007669"/>
    <property type="project" value="UniProtKB-KW"/>
</dbReference>
<evidence type="ECO:0000256" key="14">
    <source>
        <dbReference type="ARBA" id="ARBA00022737"/>
    </source>
</evidence>
<evidence type="ECO:0000256" key="20">
    <source>
        <dbReference type="ARBA" id="ARBA00023136"/>
    </source>
</evidence>
<dbReference type="SUPFAM" id="SSF52540">
    <property type="entry name" value="P-loop containing nucleoside triphosphate hydrolases"/>
    <property type="match status" value="1"/>
</dbReference>
<feature type="region of interest" description="Disordered" evidence="28">
    <location>
        <begin position="2280"/>
        <end position="2302"/>
    </location>
</feature>
<dbReference type="InterPro" id="IPR001245">
    <property type="entry name" value="Ser-Thr/Tyr_kinase_cat_dom"/>
</dbReference>
<evidence type="ECO:0000256" key="23">
    <source>
        <dbReference type="ARBA" id="ARBA00023180"/>
    </source>
</evidence>
<keyword evidence="27" id="KW-0175">Coiled coil</keyword>
<dbReference type="PROSITE" id="PS50011">
    <property type="entry name" value="PROTEIN_KINASE_DOM"/>
    <property type="match status" value="1"/>
</dbReference>
<dbReference type="Pfam" id="PF00225">
    <property type="entry name" value="Kinesin"/>
    <property type="match status" value="1"/>
</dbReference>
<dbReference type="FunFam" id="3.80.10.10:FF:000108">
    <property type="entry name" value="Leucine-rich repeat receptor-like serine/threonine-protein kinase BAM3"/>
    <property type="match status" value="1"/>
</dbReference>
<dbReference type="Gene3D" id="3.30.200.20">
    <property type="entry name" value="Phosphorylase Kinase, domain 1"/>
    <property type="match status" value="1"/>
</dbReference>
<dbReference type="PANTHER" id="PTHR45974">
    <property type="entry name" value="RECEPTOR-LIKE PROTEIN 55"/>
    <property type="match status" value="1"/>
</dbReference>
<dbReference type="FunFam" id="3.80.10.10:FF:000896">
    <property type="entry name" value="Leucine-rich repeat receptor-like protein kinase"/>
    <property type="match status" value="1"/>
</dbReference>
<keyword evidence="22 26" id="KW-0505">Motor protein</keyword>
<keyword evidence="12 29" id="KW-0812">Transmembrane</keyword>
<evidence type="ECO:0000256" key="21">
    <source>
        <dbReference type="ARBA" id="ARBA00023170"/>
    </source>
</evidence>
<dbReference type="InterPro" id="IPR036961">
    <property type="entry name" value="Kinesin_motor_dom_sf"/>
</dbReference>
<feature type="chain" id="PRO_5019831564" description="non-specific serine/threonine protein kinase" evidence="30">
    <location>
        <begin position="26"/>
        <end position="2315"/>
    </location>
</feature>
<feature type="signal peptide" evidence="30">
    <location>
        <begin position="1"/>
        <end position="25"/>
    </location>
</feature>
<dbReference type="Pfam" id="PF07714">
    <property type="entry name" value="PK_Tyr_Ser-Thr"/>
    <property type="match status" value="1"/>
</dbReference>
<evidence type="ECO:0000259" key="31">
    <source>
        <dbReference type="PROSITE" id="PS50011"/>
    </source>
</evidence>
<feature type="coiled-coil region" evidence="27">
    <location>
        <begin position="1484"/>
        <end position="1518"/>
    </location>
</feature>
<comment type="subcellular location">
    <subcellularLocation>
        <location evidence="1">Cell membrane</location>
        <topology evidence="1">Single-pass type I membrane protein</topology>
    </subcellularLocation>
</comment>
<accession>A0A498J6F5</accession>
<evidence type="ECO:0000256" key="17">
    <source>
        <dbReference type="ARBA" id="ARBA00022782"/>
    </source>
</evidence>
<dbReference type="Gene3D" id="3.80.10.10">
    <property type="entry name" value="Ribonuclease Inhibitor"/>
    <property type="match status" value="3"/>
</dbReference>
<keyword evidence="13 30" id="KW-0732">Signal</keyword>
<keyword evidence="17" id="KW-0221">Differentiation</keyword>
<comment type="catalytic activity">
    <reaction evidence="25">
        <text>L-seryl-[protein] + ATP = O-phospho-L-seryl-[protein] + ADP + H(+)</text>
        <dbReference type="Rhea" id="RHEA:17989"/>
        <dbReference type="Rhea" id="RHEA-COMP:9863"/>
        <dbReference type="Rhea" id="RHEA-COMP:11604"/>
        <dbReference type="ChEBI" id="CHEBI:15378"/>
        <dbReference type="ChEBI" id="CHEBI:29999"/>
        <dbReference type="ChEBI" id="CHEBI:30616"/>
        <dbReference type="ChEBI" id="CHEBI:83421"/>
        <dbReference type="ChEBI" id="CHEBI:456216"/>
        <dbReference type="EC" id="2.7.11.1"/>
    </reaction>
    <physiologicalReaction direction="left-to-right" evidence="25">
        <dbReference type="Rhea" id="RHEA:17990"/>
    </physiologicalReaction>
</comment>
<dbReference type="InterPro" id="IPR008271">
    <property type="entry name" value="Ser/Thr_kinase_AS"/>
</dbReference>
<keyword evidence="20 29" id="KW-0472">Membrane</keyword>
<dbReference type="SUPFAM" id="SSF52058">
    <property type="entry name" value="L domain-like"/>
    <property type="match status" value="2"/>
</dbReference>
<evidence type="ECO:0000259" key="32">
    <source>
        <dbReference type="PROSITE" id="PS50067"/>
    </source>
</evidence>
<evidence type="ECO:0000256" key="2">
    <source>
        <dbReference type="ARBA" id="ARBA00008171"/>
    </source>
</evidence>
<keyword evidence="6" id="KW-0217">Developmental protein</keyword>